<dbReference type="SUPFAM" id="SSF53448">
    <property type="entry name" value="Nucleotide-diphospho-sugar transferases"/>
    <property type="match status" value="1"/>
</dbReference>
<dbReference type="CDD" id="cd00761">
    <property type="entry name" value="Glyco_tranf_GTA_type"/>
    <property type="match status" value="1"/>
</dbReference>
<feature type="domain" description="Glycosyltransferase 2-like" evidence="2">
    <location>
        <begin position="6"/>
        <end position="123"/>
    </location>
</feature>
<proteinExistence type="predicted"/>
<keyword evidence="1" id="KW-0812">Transmembrane</keyword>
<dbReference type="AlphaFoldDB" id="A0AAP6HEW8"/>
<dbReference type="GO" id="GO:0016758">
    <property type="term" value="F:hexosyltransferase activity"/>
    <property type="evidence" value="ECO:0007669"/>
    <property type="project" value="UniProtKB-ARBA"/>
</dbReference>
<dbReference type="Pfam" id="PF00535">
    <property type="entry name" value="Glycos_transf_2"/>
    <property type="match status" value="1"/>
</dbReference>
<accession>A0AAP6HEW8</accession>
<dbReference type="PANTHER" id="PTHR22916">
    <property type="entry name" value="GLYCOSYLTRANSFERASE"/>
    <property type="match status" value="1"/>
</dbReference>
<comment type="caution">
    <text evidence="3">The sequence shown here is derived from an EMBL/GenBank/DDBJ whole genome shotgun (WGS) entry which is preliminary data.</text>
</comment>
<sequence length="299" mass="35412">MNISFTIFTPTYNRAHTLPRVYESLVKQTSKNFEWLIVDDGSTDGTQALIKGYIEENKFPIRYYKQSNQGKHIAINNALLLAKNKFMITLDSDDYLVNSCIETCNEIALKIEKDEKCGGFTYIRFSEQYPIDKTKYGQKEWTEVNSYDWEFPGEMSFVFKTKIAKKYPFPVYKNEKFCQESVMLIPITEKYKILFTDHVLAHGDYLEDGLSQNLYRKLIKNPNYALLSFRQKMKISKSNNEKQIIAYSYWDIFLKNKRHKDVLYLFFNTLLNFPIKWTLFVFVNKVKKKLMLFLPTDKS</sequence>
<keyword evidence="1" id="KW-1133">Transmembrane helix</keyword>
<gene>
    <name evidence="3" type="ORF">PG303_02095</name>
</gene>
<evidence type="ECO:0000313" key="4">
    <source>
        <dbReference type="Proteomes" id="UP001284033"/>
    </source>
</evidence>
<keyword evidence="1" id="KW-0472">Membrane</keyword>
<dbReference type="RefSeq" id="WP_154468989.1">
    <property type="nucleotide sequence ID" value="NZ_CP072187.1"/>
</dbReference>
<dbReference type="InterPro" id="IPR029044">
    <property type="entry name" value="Nucleotide-diphossugar_trans"/>
</dbReference>
<evidence type="ECO:0000259" key="2">
    <source>
        <dbReference type="Pfam" id="PF00535"/>
    </source>
</evidence>
<dbReference type="EMBL" id="JAQZHK010000001">
    <property type="protein sequence ID" value="MDY3512005.1"/>
    <property type="molecule type" value="Genomic_DNA"/>
</dbReference>
<evidence type="ECO:0000313" key="3">
    <source>
        <dbReference type="EMBL" id="MDY3512005.1"/>
    </source>
</evidence>
<dbReference type="Proteomes" id="UP001284033">
    <property type="component" value="Unassembled WGS sequence"/>
</dbReference>
<dbReference type="Gene3D" id="3.90.550.10">
    <property type="entry name" value="Spore Coat Polysaccharide Biosynthesis Protein SpsA, Chain A"/>
    <property type="match status" value="1"/>
</dbReference>
<protein>
    <submittedName>
        <fullName evidence="3">Glycosyltransferase family 2 protein</fullName>
    </submittedName>
</protein>
<dbReference type="InterPro" id="IPR001173">
    <property type="entry name" value="Glyco_trans_2-like"/>
</dbReference>
<reference evidence="3" key="1">
    <citation type="submission" date="2023-01" db="EMBL/GenBank/DDBJ databases">
        <title>Genome-based studies on antimicrobial resistance profiles of Riemerella anatipestifer in China, 1994 to 2021.</title>
        <authorList>
            <person name="Yang Z."/>
            <person name="Zhu D."/>
        </authorList>
    </citation>
    <scope>NUCLEOTIDE SEQUENCE</scope>
    <source>
        <strain evidence="3">RCAD1218</strain>
    </source>
</reference>
<name>A0AAP6HEW8_RIEAN</name>
<feature type="transmembrane region" description="Helical" evidence="1">
    <location>
        <begin position="262"/>
        <end position="283"/>
    </location>
</feature>
<dbReference type="PANTHER" id="PTHR22916:SF3">
    <property type="entry name" value="UDP-GLCNAC:BETAGAL BETA-1,3-N-ACETYLGLUCOSAMINYLTRANSFERASE-LIKE PROTEIN 1"/>
    <property type="match status" value="1"/>
</dbReference>
<organism evidence="3 4">
    <name type="scientific">Riemerella anatipestifer</name>
    <name type="common">Moraxella anatipestifer</name>
    <dbReference type="NCBI Taxonomy" id="34085"/>
    <lineage>
        <taxon>Bacteria</taxon>
        <taxon>Pseudomonadati</taxon>
        <taxon>Bacteroidota</taxon>
        <taxon>Flavobacteriia</taxon>
        <taxon>Flavobacteriales</taxon>
        <taxon>Weeksellaceae</taxon>
        <taxon>Riemerella</taxon>
    </lineage>
</organism>
<evidence type="ECO:0000256" key="1">
    <source>
        <dbReference type="SAM" id="Phobius"/>
    </source>
</evidence>